<reference evidence="5" key="1">
    <citation type="submission" date="2018-01" db="EMBL/GenBank/DDBJ databases">
        <authorList>
            <person name="Alioto T."/>
            <person name="Alioto T."/>
        </authorList>
    </citation>
    <scope>NUCLEOTIDE SEQUENCE [LARGE SCALE GENOMIC DNA]</scope>
</reference>
<dbReference type="Gene3D" id="3.30.420.40">
    <property type="match status" value="2"/>
</dbReference>
<dbReference type="InterPro" id="IPR043129">
    <property type="entry name" value="ATPase_NBD"/>
</dbReference>
<sequence length="178" mass="20198">MKQTAEDFLGRKITDAVVTVPARFNDAQRQATKNCQPQCAAIHQRTNSRSHGLWRASTSSPVDALTRAKFEELSQELFRSTLQPVQTLLEDAQLQKTDVDEIVLIGGFTRIPKIQQLVEDFFDGKQLFMRQLIPGNTLIPTKKTRSFFTANDNQSFVTIQVYEGERPLTQDNHLLGTF</sequence>
<dbReference type="Pfam" id="PF00012">
    <property type="entry name" value="HSP70"/>
    <property type="match status" value="3"/>
</dbReference>
<dbReference type="EMBL" id="OUUW01000013">
    <property type="protein sequence ID" value="SPP88115.1"/>
    <property type="molecule type" value="Genomic_DNA"/>
</dbReference>
<dbReference type="Proteomes" id="UP000268350">
    <property type="component" value="Unassembled WGS sequence"/>
</dbReference>
<proteinExistence type="inferred from homology"/>
<dbReference type="GO" id="GO:0140662">
    <property type="term" value="F:ATP-dependent protein folding chaperone"/>
    <property type="evidence" value="ECO:0007669"/>
    <property type="project" value="InterPro"/>
</dbReference>
<dbReference type="PROSITE" id="PS01036">
    <property type="entry name" value="HSP70_3"/>
    <property type="match status" value="1"/>
</dbReference>
<comment type="similarity">
    <text evidence="1">Belongs to the heat shock protein 70 family.</text>
</comment>
<dbReference type="OrthoDB" id="2401965at2759"/>
<organism evidence="4 5">
    <name type="scientific">Drosophila guanche</name>
    <name type="common">Fruit fly</name>
    <dbReference type="NCBI Taxonomy" id="7266"/>
    <lineage>
        <taxon>Eukaryota</taxon>
        <taxon>Metazoa</taxon>
        <taxon>Ecdysozoa</taxon>
        <taxon>Arthropoda</taxon>
        <taxon>Hexapoda</taxon>
        <taxon>Insecta</taxon>
        <taxon>Pterygota</taxon>
        <taxon>Neoptera</taxon>
        <taxon>Endopterygota</taxon>
        <taxon>Diptera</taxon>
        <taxon>Brachycera</taxon>
        <taxon>Muscomorpha</taxon>
        <taxon>Ephydroidea</taxon>
        <taxon>Drosophilidae</taxon>
        <taxon>Drosophila</taxon>
        <taxon>Sophophora</taxon>
    </lineage>
</organism>
<keyword evidence="3" id="KW-0067">ATP-binding</keyword>
<dbReference type="SUPFAM" id="SSF53067">
    <property type="entry name" value="Actin-like ATPase domain"/>
    <property type="match status" value="2"/>
</dbReference>
<evidence type="ECO:0000256" key="3">
    <source>
        <dbReference type="ARBA" id="ARBA00022840"/>
    </source>
</evidence>
<accession>A0A3B0K1E5</accession>
<gene>
    <name evidence="4" type="ORF">DGUA_6G015938</name>
</gene>
<dbReference type="Gene3D" id="2.60.34.10">
    <property type="entry name" value="Substrate Binding Domain Of DNAk, Chain A, domain 1"/>
    <property type="match status" value="1"/>
</dbReference>
<evidence type="ECO:0000313" key="5">
    <source>
        <dbReference type="Proteomes" id="UP000268350"/>
    </source>
</evidence>
<keyword evidence="5" id="KW-1185">Reference proteome</keyword>
<dbReference type="AlphaFoldDB" id="A0A3B0K1E5"/>
<dbReference type="SUPFAM" id="SSF100920">
    <property type="entry name" value="Heat shock protein 70kD (HSP70), peptide-binding domain"/>
    <property type="match status" value="1"/>
</dbReference>
<evidence type="ECO:0000256" key="2">
    <source>
        <dbReference type="ARBA" id="ARBA00022741"/>
    </source>
</evidence>
<evidence type="ECO:0000256" key="1">
    <source>
        <dbReference type="ARBA" id="ARBA00007381"/>
    </source>
</evidence>
<protein>
    <submittedName>
        <fullName evidence="4">Blast:78 kDa glucose-regulated protein</fullName>
    </submittedName>
</protein>
<dbReference type="GO" id="GO:0005524">
    <property type="term" value="F:ATP binding"/>
    <property type="evidence" value="ECO:0007669"/>
    <property type="project" value="UniProtKB-KW"/>
</dbReference>
<dbReference type="InterPro" id="IPR018181">
    <property type="entry name" value="Heat_shock_70_CS"/>
</dbReference>
<dbReference type="FunFam" id="3.30.420.40:FF:000028">
    <property type="entry name" value="heat shock 70 kDa protein-like"/>
    <property type="match status" value="1"/>
</dbReference>
<keyword evidence="2" id="KW-0547">Nucleotide-binding</keyword>
<dbReference type="InterPro" id="IPR013126">
    <property type="entry name" value="Hsp_70_fam"/>
</dbReference>
<name>A0A3B0K1E5_DROGU</name>
<dbReference type="InterPro" id="IPR029047">
    <property type="entry name" value="HSP70_peptide-bd_sf"/>
</dbReference>
<evidence type="ECO:0000313" key="4">
    <source>
        <dbReference type="EMBL" id="SPP88115.1"/>
    </source>
</evidence>
<dbReference type="PANTHER" id="PTHR19375">
    <property type="entry name" value="HEAT SHOCK PROTEIN 70KDA"/>
    <property type="match status" value="1"/>
</dbReference>
<dbReference type="STRING" id="7266.A0A3B0K1E5"/>